<sequence length="51" mass="5511">MAVRSGGSPQPIEAAAELIYAFEDTLPSGGHIRINPIPRSFSLMRPYLGLI</sequence>
<gene>
    <name evidence="1" type="ORF">SAMN05421505_14146</name>
</gene>
<dbReference type="STRING" id="504805.SAMN05421505_14146"/>
<protein>
    <submittedName>
        <fullName evidence="1">Uncharacterized protein</fullName>
    </submittedName>
</protein>
<evidence type="ECO:0000313" key="2">
    <source>
        <dbReference type="Proteomes" id="UP000198923"/>
    </source>
</evidence>
<dbReference type="Proteomes" id="UP000198923">
    <property type="component" value="Unassembled WGS sequence"/>
</dbReference>
<dbReference type="AlphaFoldDB" id="A0A1G8J8P7"/>
<reference evidence="1 2" key="1">
    <citation type="submission" date="2016-10" db="EMBL/GenBank/DDBJ databases">
        <authorList>
            <person name="de Groot N.N."/>
        </authorList>
    </citation>
    <scope>NUCLEOTIDE SEQUENCE [LARGE SCALE GENOMIC DNA]</scope>
    <source>
        <strain evidence="1 2">CPCC 201354</strain>
    </source>
</reference>
<accession>A0A1G8J8P7</accession>
<evidence type="ECO:0000313" key="1">
    <source>
        <dbReference type="EMBL" id="SDI27020.1"/>
    </source>
</evidence>
<keyword evidence="2" id="KW-1185">Reference proteome</keyword>
<proteinExistence type="predicted"/>
<dbReference type="EMBL" id="FNCN01000041">
    <property type="protein sequence ID" value="SDI27020.1"/>
    <property type="molecule type" value="Genomic_DNA"/>
</dbReference>
<organism evidence="1 2">
    <name type="scientific">Sinosporangium album</name>
    <dbReference type="NCBI Taxonomy" id="504805"/>
    <lineage>
        <taxon>Bacteria</taxon>
        <taxon>Bacillati</taxon>
        <taxon>Actinomycetota</taxon>
        <taxon>Actinomycetes</taxon>
        <taxon>Streptosporangiales</taxon>
        <taxon>Streptosporangiaceae</taxon>
        <taxon>Sinosporangium</taxon>
    </lineage>
</organism>
<name>A0A1G8J8P7_9ACTN</name>